<protein>
    <submittedName>
        <fullName evidence="3">Uncharacterized protein</fullName>
    </submittedName>
</protein>
<keyword evidence="2" id="KW-0472">Membrane</keyword>
<dbReference type="PANTHER" id="PTHR35102">
    <property type="entry name" value="E3 UBIQUITIN-PROTEIN LIGASE"/>
    <property type="match status" value="1"/>
</dbReference>
<sequence>MLKRTLLGYSPSCIYIIDSDSMAIALLGNHCHSPSVMLFNFIATPIELSLIVPFLRLGEALFGGPHFPLTPDALKRVLTGQASQEVLLSILHAIIGWTVAAPFINATLFVILPPCFKLLISKFSALPSSPNKDYSVTHSVIPKTSRSR</sequence>
<feature type="region of interest" description="Disordered" evidence="1">
    <location>
        <begin position="129"/>
        <end position="148"/>
    </location>
</feature>
<accession>A0AAN7QXZ4</accession>
<evidence type="ECO:0000313" key="4">
    <source>
        <dbReference type="Proteomes" id="UP001346149"/>
    </source>
</evidence>
<feature type="transmembrane region" description="Helical" evidence="2">
    <location>
        <begin position="36"/>
        <end position="55"/>
    </location>
</feature>
<dbReference type="Proteomes" id="UP001346149">
    <property type="component" value="Unassembled WGS sequence"/>
</dbReference>
<name>A0AAN7QXZ4_TRANT</name>
<organism evidence="3 4">
    <name type="scientific">Trapa natans</name>
    <name type="common">Water chestnut</name>
    <dbReference type="NCBI Taxonomy" id="22666"/>
    <lineage>
        <taxon>Eukaryota</taxon>
        <taxon>Viridiplantae</taxon>
        <taxon>Streptophyta</taxon>
        <taxon>Embryophyta</taxon>
        <taxon>Tracheophyta</taxon>
        <taxon>Spermatophyta</taxon>
        <taxon>Magnoliopsida</taxon>
        <taxon>eudicotyledons</taxon>
        <taxon>Gunneridae</taxon>
        <taxon>Pentapetalae</taxon>
        <taxon>rosids</taxon>
        <taxon>malvids</taxon>
        <taxon>Myrtales</taxon>
        <taxon>Lythraceae</taxon>
        <taxon>Trapa</taxon>
    </lineage>
</organism>
<evidence type="ECO:0000256" key="2">
    <source>
        <dbReference type="SAM" id="Phobius"/>
    </source>
</evidence>
<comment type="caution">
    <text evidence="3">The sequence shown here is derived from an EMBL/GenBank/DDBJ whole genome shotgun (WGS) entry which is preliminary data.</text>
</comment>
<feature type="transmembrane region" description="Helical" evidence="2">
    <location>
        <begin position="86"/>
        <end position="112"/>
    </location>
</feature>
<dbReference type="PANTHER" id="PTHR35102:SF1">
    <property type="entry name" value="E3 UBIQUITIN-PROTEIN LIGASE"/>
    <property type="match status" value="1"/>
</dbReference>
<evidence type="ECO:0000256" key="1">
    <source>
        <dbReference type="SAM" id="MobiDB-lite"/>
    </source>
</evidence>
<keyword evidence="2" id="KW-0812">Transmembrane</keyword>
<dbReference type="EMBL" id="JAXQNO010000017">
    <property type="protein sequence ID" value="KAK4779283.1"/>
    <property type="molecule type" value="Genomic_DNA"/>
</dbReference>
<dbReference type="AlphaFoldDB" id="A0AAN7QXZ4"/>
<evidence type="ECO:0000313" key="3">
    <source>
        <dbReference type="EMBL" id="KAK4779283.1"/>
    </source>
</evidence>
<proteinExistence type="predicted"/>
<reference evidence="3 4" key="1">
    <citation type="journal article" date="2023" name="Hortic Res">
        <title>Pangenome of water caltrop reveals structural variations and asymmetric subgenome divergence after allopolyploidization.</title>
        <authorList>
            <person name="Zhang X."/>
            <person name="Chen Y."/>
            <person name="Wang L."/>
            <person name="Yuan Y."/>
            <person name="Fang M."/>
            <person name="Shi L."/>
            <person name="Lu R."/>
            <person name="Comes H.P."/>
            <person name="Ma Y."/>
            <person name="Chen Y."/>
            <person name="Huang G."/>
            <person name="Zhou Y."/>
            <person name="Zheng Z."/>
            <person name="Qiu Y."/>
        </authorList>
    </citation>
    <scope>NUCLEOTIDE SEQUENCE [LARGE SCALE GENOMIC DNA]</scope>
    <source>
        <strain evidence="3">F231</strain>
    </source>
</reference>
<keyword evidence="4" id="KW-1185">Reference proteome</keyword>
<gene>
    <name evidence="3" type="ORF">SAY86_006811</name>
</gene>
<keyword evidence="2" id="KW-1133">Transmembrane helix</keyword>